<dbReference type="Pfam" id="PF01381">
    <property type="entry name" value="HTH_3"/>
    <property type="match status" value="1"/>
</dbReference>
<dbReference type="Proteomes" id="UP000315164">
    <property type="component" value="Unassembled WGS sequence"/>
</dbReference>
<dbReference type="AlphaFoldDB" id="A0A249A237"/>
<dbReference type="EMBL" id="UGPL01000006">
    <property type="protein sequence ID" value="STY65892.1"/>
    <property type="molecule type" value="Genomic_DNA"/>
</dbReference>
<dbReference type="PROSITE" id="PS50943">
    <property type="entry name" value="HTH_CROC1"/>
    <property type="match status" value="1"/>
</dbReference>
<dbReference type="SMART" id="SM00530">
    <property type="entry name" value="HTH_XRE"/>
    <property type="match status" value="1"/>
</dbReference>
<dbReference type="Gene3D" id="1.10.260.40">
    <property type="entry name" value="lambda repressor-like DNA-binding domains"/>
    <property type="match status" value="1"/>
</dbReference>
<dbReference type="Proteomes" id="UP000318394">
    <property type="component" value="Unassembled WGS sequence"/>
</dbReference>
<accession>A0A249A237</accession>
<name>A0A249A237_MANHA</name>
<evidence type="ECO:0000313" key="5">
    <source>
        <dbReference type="EMBL" id="TRB74808.1"/>
    </source>
</evidence>
<proteinExistence type="predicted"/>
<protein>
    <submittedName>
        <fullName evidence="2">Helix-turn-helix domain</fullName>
    </submittedName>
    <submittedName>
        <fullName evidence="5">Helix-turn-helix transcriptional regulator</fullName>
    </submittedName>
</protein>
<feature type="domain" description="HTH cro/C1-type" evidence="1">
    <location>
        <begin position="60"/>
        <end position="113"/>
    </location>
</feature>
<reference evidence="6 7" key="1">
    <citation type="submission" date="2018-06" db="EMBL/GenBank/DDBJ databases">
        <authorList>
            <consortium name="Pathogen Informatics"/>
            <person name="Doyle S."/>
        </authorList>
    </citation>
    <scope>NUCLEOTIDE SEQUENCE [LARGE SCALE GENOMIC DNA]</scope>
    <source>
        <strain evidence="2 7">NCTC10638</strain>
        <strain evidence="3 6">NCTC9380</strain>
    </source>
</reference>
<dbReference type="Proteomes" id="UP000254031">
    <property type="component" value="Unassembled WGS sequence"/>
</dbReference>
<gene>
    <name evidence="5" type="ORF">FEA53_06820</name>
    <name evidence="4" type="ORF">FEB89_08945</name>
    <name evidence="2" type="ORF">NCTC10638_01636</name>
    <name evidence="3" type="ORF">NCTC9380_01164</name>
</gene>
<dbReference type="InterPro" id="IPR001387">
    <property type="entry name" value="Cro/C1-type_HTH"/>
</dbReference>
<organism evidence="5 8">
    <name type="scientific">Mannheimia haemolytica</name>
    <name type="common">Pasteurella haemolytica</name>
    <dbReference type="NCBI Taxonomy" id="75985"/>
    <lineage>
        <taxon>Bacteria</taxon>
        <taxon>Pseudomonadati</taxon>
        <taxon>Pseudomonadota</taxon>
        <taxon>Gammaproteobacteria</taxon>
        <taxon>Pasteurellales</taxon>
        <taxon>Pasteurellaceae</taxon>
        <taxon>Mannheimia</taxon>
    </lineage>
</organism>
<dbReference type="KEGG" id="mhaq:WC39_11135"/>
<sequence>MKELTNIQYLNNEEGKPAFAVLPIATLEWLKQKANIKTAIETGIPSAVAGIALDNNYSALRAWREYLGLTQEEVAQRLGISQSAYSQHENAKNLRKTTRIKIAYALGLNEEQLDF</sequence>
<evidence type="ECO:0000313" key="6">
    <source>
        <dbReference type="Proteomes" id="UP000254031"/>
    </source>
</evidence>
<dbReference type="RefSeq" id="WP_006251771.1">
    <property type="nucleotide sequence ID" value="NZ_CP011098.1"/>
</dbReference>
<evidence type="ECO:0000313" key="9">
    <source>
        <dbReference type="Proteomes" id="UP000318394"/>
    </source>
</evidence>
<evidence type="ECO:0000313" key="2">
    <source>
        <dbReference type="EMBL" id="STY60433.1"/>
    </source>
</evidence>
<dbReference type="GO" id="GO:0003677">
    <property type="term" value="F:DNA binding"/>
    <property type="evidence" value="ECO:0007669"/>
    <property type="project" value="InterPro"/>
</dbReference>
<dbReference type="STRING" id="75985.WC39_11135"/>
<keyword evidence="9" id="KW-1185">Reference proteome</keyword>
<dbReference type="EMBL" id="VAJB01000010">
    <property type="protein sequence ID" value="TRB74808.1"/>
    <property type="molecule type" value="Genomic_DNA"/>
</dbReference>
<dbReference type="InterPro" id="IPR010982">
    <property type="entry name" value="Lambda_DNA-bd_dom_sf"/>
</dbReference>
<dbReference type="EMBL" id="VAJI01000018">
    <property type="protein sequence ID" value="TRB36607.1"/>
    <property type="molecule type" value="Genomic_DNA"/>
</dbReference>
<dbReference type="OrthoDB" id="5679339at2"/>
<dbReference type="SUPFAM" id="SSF47413">
    <property type="entry name" value="lambda repressor-like DNA-binding domains"/>
    <property type="match status" value="1"/>
</dbReference>
<evidence type="ECO:0000313" key="3">
    <source>
        <dbReference type="EMBL" id="STY65892.1"/>
    </source>
</evidence>
<evidence type="ECO:0000259" key="1">
    <source>
        <dbReference type="PROSITE" id="PS50943"/>
    </source>
</evidence>
<dbReference type="CDD" id="cd00093">
    <property type="entry name" value="HTH_XRE"/>
    <property type="match status" value="1"/>
</dbReference>
<evidence type="ECO:0000313" key="4">
    <source>
        <dbReference type="EMBL" id="TRB36607.1"/>
    </source>
</evidence>
<dbReference type="Proteomes" id="UP000254802">
    <property type="component" value="Unassembled WGS sequence"/>
</dbReference>
<dbReference type="EMBL" id="UGPN01000002">
    <property type="protein sequence ID" value="STY60433.1"/>
    <property type="molecule type" value="Genomic_DNA"/>
</dbReference>
<reference evidence="8 9" key="2">
    <citation type="journal article" date="2019" name="Vet. Microbiol.">
        <title>Genetic characterization of susceptible and multi-drug resistant Mannheimia haemolytica isolated from high-risk stocker calves prior to and after antimicrobial metaphylaxis.</title>
        <authorList>
            <person name="Snyder E.R."/>
            <person name="Alvarez-Narvaez S."/>
            <person name="Credille B.C."/>
        </authorList>
    </citation>
    <scope>NUCLEOTIDE SEQUENCE [LARGE SCALE GENOMIC DNA]</scope>
    <source>
        <strain evidence="5 8">UGA-R5-128-1</strain>
        <strain evidence="4 9">UGA-R7-163-1</strain>
    </source>
</reference>
<dbReference type="GeneID" id="67369932"/>
<evidence type="ECO:0000313" key="8">
    <source>
        <dbReference type="Proteomes" id="UP000315164"/>
    </source>
</evidence>
<evidence type="ECO:0000313" key="7">
    <source>
        <dbReference type="Proteomes" id="UP000254802"/>
    </source>
</evidence>
<dbReference type="KEGG" id="mhay:VK67_11140"/>